<organism evidence="4 5">
    <name type="scientific">Breoghania corrubedonensis</name>
    <dbReference type="NCBI Taxonomy" id="665038"/>
    <lineage>
        <taxon>Bacteria</taxon>
        <taxon>Pseudomonadati</taxon>
        <taxon>Pseudomonadota</taxon>
        <taxon>Alphaproteobacteria</taxon>
        <taxon>Hyphomicrobiales</taxon>
        <taxon>Stappiaceae</taxon>
        <taxon>Breoghania</taxon>
    </lineage>
</organism>
<dbReference type="InterPro" id="IPR036188">
    <property type="entry name" value="FAD/NAD-bd_sf"/>
</dbReference>
<gene>
    <name evidence="4" type="ORF">C8N35_106262</name>
</gene>
<dbReference type="RefSeq" id="WP_107990818.1">
    <property type="nucleotide sequence ID" value="NZ_QAYG01000006.1"/>
</dbReference>
<keyword evidence="2" id="KW-0560">Oxidoreductase</keyword>
<dbReference type="Pfam" id="PF01266">
    <property type="entry name" value="DAO"/>
    <property type="match status" value="1"/>
</dbReference>
<keyword evidence="5" id="KW-1185">Reference proteome</keyword>
<feature type="domain" description="FAD dependent oxidoreductase" evidence="3">
    <location>
        <begin position="2"/>
        <end position="397"/>
    </location>
</feature>
<reference evidence="4 5" key="1">
    <citation type="submission" date="2018-04" db="EMBL/GenBank/DDBJ databases">
        <title>Genomic Encyclopedia of Archaeal and Bacterial Type Strains, Phase II (KMG-II): from individual species to whole genera.</title>
        <authorList>
            <person name="Goeker M."/>
        </authorList>
    </citation>
    <scope>NUCLEOTIDE SEQUENCE [LARGE SCALE GENOMIC DNA]</scope>
    <source>
        <strain evidence="4 5">DSM 23382</strain>
    </source>
</reference>
<dbReference type="GO" id="GO:0005737">
    <property type="term" value="C:cytoplasm"/>
    <property type="evidence" value="ECO:0007669"/>
    <property type="project" value="TreeGrafter"/>
</dbReference>
<dbReference type="AlphaFoldDB" id="A0A2T5V7Y8"/>
<dbReference type="SUPFAM" id="SSF54373">
    <property type="entry name" value="FAD-linked reductases, C-terminal domain"/>
    <property type="match status" value="1"/>
</dbReference>
<dbReference type="NCBIfam" id="NF001933">
    <property type="entry name" value="PRK00711.1"/>
    <property type="match status" value="1"/>
</dbReference>
<dbReference type="OrthoDB" id="9805337at2"/>
<comment type="similarity">
    <text evidence="1">Belongs to the DadA oxidoreductase family.</text>
</comment>
<evidence type="ECO:0000259" key="3">
    <source>
        <dbReference type="Pfam" id="PF01266"/>
    </source>
</evidence>
<evidence type="ECO:0000256" key="1">
    <source>
        <dbReference type="ARBA" id="ARBA00009410"/>
    </source>
</evidence>
<sequence>MRIVVIGAGVIGVASAWYLTADGHEVTVVEAREGAGLETSFGNAGGVCPGFAGPWAAPGMPFKGLKWMFQPSAPLKIRPRFDAAQWAWLLRFVANCTAGRFAANKTSMQRIAHFSKASLVQLREETGIEYDHGTGGVLQVFATDEEAEGGRRAARVLDGLGVEHRLLSPEEVRKIEPALVRSSAPLSGGLQLPTDEVGDCHLFTQALARLAAERGCRFVFNAPVTAVRAESQRVEAVETAQESFKADAVVVAAGPWAGKLLKPLGINLPIYPVKGYSLTCDIEDFDAAPRSSVMDEHSKVMICRLGSRLRAAGVAELAGFDPAMPDAALNGLRDRVAELFPGAANYAKASYWHGFRPMTPGGPAHIGRSRYANLFLNVGHGSNGWTQACGAARILTEKIAGRPDPLGRRSA</sequence>
<accession>A0A2T5V7Y8</accession>
<evidence type="ECO:0000256" key="2">
    <source>
        <dbReference type="ARBA" id="ARBA00023002"/>
    </source>
</evidence>
<protein>
    <submittedName>
        <fullName evidence="4">D-amino acid dehydrogenase small subunit</fullName>
    </submittedName>
</protein>
<dbReference type="Gene3D" id="3.50.50.60">
    <property type="entry name" value="FAD/NAD(P)-binding domain"/>
    <property type="match status" value="2"/>
</dbReference>
<name>A0A2T5V7Y8_9HYPH</name>
<dbReference type="GO" id="GO:0055130">
    <property type="term" value="P:D-alanine catabolic process"/>
    <property type="evidence" value="ECO:0007669"/>
    <property type="project" value="TreeGrafter"/>
</dbReference>
<dbReference type="GO" id="GO:0008718">
    <property type="term" value="F:D-amino-acid dehydrogenase activity"/>
    <property type="evidence" value="ECO:0007669"/>
    <property type="project" value="TreeGrafter"/>
</dbReference>
<dbReference type="GO" id="GO:0005886">
    <property type="term" value="C:plasma membrane"/>
    <property type="evidence" value="ECO:0007669"/>
    <property type="project" value="TreeGrafter"/>
</dbReference>
<evidence type="ECO:0000313" key="5">
    <source>
        <dbReference type="Proteomes" id="UP000244081"/>
    </source>
</evidence>
<proteinExistence type="inferred from homology"/>
<dbReference type="InterPro" id="IPR006076">
    <property type="entry name" value="FAD-dep_OxRdtase"/>
</dbReference>
<dbReference type="SUPFAM" id="SSF51905">
    <property type="entry name" value="FAD/NAD(P)-binding domain"/>
    <property type="match status" value="1"/>
</dbReference>
<dbReference type="Proteomes" id="UP000244081">
    <property type="component" value="Unassembled WGS sequence"/>
</dbReference>
<dbReference type="EMBL" id="QAYG01000006">
    <property type="protein sequence ID" value="PTW59877.1"/>
    <property type="molecule type" value="Genomic_DNA"/>
</dbReference>
<evidence type="ECO:0000313" key="4">
    <source>
        <dbReference type="EMBL" id="PTW59877.1"/>
    </source>
</evidence>
<dbReference type="Gene3D" id="3.30.9.10">
    <property type="entry name" value="D-Amino Acid Oxidase, subunit A, domain 2"/>
    <property type="match status" value="1"/>
</dbReference>
<dbReference type="PANTHER" id="PTHR13847">
    <property type="entry name" value="SARCOSINE DEHYDROGENASE-RELATED"/>
    <property type="match status" value="1"/>
</dbReference>
<comment type="caution">
    <text evidence="4">The sequence shown here is derived from an EMBL/GenBank/DDBJ whole genome shotgun (WGS) entry which is preliminary data.</text>
</comment>
<dbReference type="PANTHER" id="PTHR13847:SF280">
    <property type="entry name" value="D-AMINO ACID DEHYDROGENASE"/>
    <property type="match status" value="1"/>
</dbReference>